<name>A0ABW2BRJ2_9HYPH</name>
<comment type="caution">
    <text evidence="1">The sequence shown here is derived from an EMBL/GenBank/DDBJ whole genome shotgun (WGS) entry which is preliminary data.</text>
</comment>
<keyword evidence="2" id="KW-1185">Reference proteome</keyword>
<evidence type="ECO:0000313" key="2">
    <source>
        <dbReference type="Proteomes" id="UP001596292"/>
    </source>
</evidence>
<accession>A0ABW2BRJ2</accession>
<gene>
    <name evidence="1" type="ORF">ACFQE0_25350</name>
</gene>
<dbReference type="EMBL" id="JBHSWN010000001">
    <property type="protein sequence ID" value="MFC6792586.1"/>
    <property type="molecule type" value="Genomic_DNA"/>
</dbReference>
<organism evidence="1 2">
    <name type="scientific">Methylobacterium komagatae</name>
    <dbReference type="NCBI Taxonomy" id="374425"/>
    <lineage>
        <taxon>Bacteria</taxon>
        <taxon>Pseudomonadati</taxon>
        <taxon>Pseudomonadota</taxon>
        <taxon>Alphaproteobacteria</taxon>
        <taxon>Hyphomicrobiales</taxon>
        <taxon>Methylobacteriaceae</taxon>
        <taxon>Methylobacterium</taxon>
    </lineage>
</organism>
<proteinExistence type="predicted"/>
<reference evidence="2" key="1">
    <citation type="journal article" date="2019" name="Int. J. Syst. Evol. Microbiol.">
        <title>The Global Catalogue of Microorganisms (GCM) 10K type strain sequencing project: providing services to taxonomists for standard genome sequencing and annotation.</title>
        <authorList>
            <consortium name="The Broad Institute Genomics Platform"/>
            <consortium name="The Broad Institute Genome Sequencing Center for Infectious Disease"/>
            <person name="Wu L."/>
            <person name="Ma J."/>
        </authorList>
    </citation>
    <scope>NUCLEOTIDE SEQUENCE [LARGE SCALE GENOMIC DNA]</scope>
    <source>
        <strain evidence="2">CCUG 48316</strain>
    </source>
</reference>
<protein>
    <submittedName>
        <fullName evidence="1">Uncharacterized protein</fullName>
    </submittedName>
</protein>
<dbReference type="Proteomes" id="UP001596292">
    <property type="component" value="Unassembled WGS sequence"/>
</dbReference>
<sequence length="57" mass="6466">MQQTRKVAASAIVLALSWRESGHTEVTVIDPTGKPLSPETYRNAAMQRIEHGHRPRW</sequence>
<evidence type="ECO:0000313" key="1">
    <source>
        <dbReference type="EMBL" id="MFC6792586.1"/>
    </source>
</evidence>